<evidence type="ECO:0000256" key="10">
    <source>
        <dbReference type="SAM" id="MobiDB-lite"/>
    </source>
</evidence>
<dbReference type="InterPro" id="IPR006312">
    <property type="entry name" value="TatA/E"/>
</dbReference>
<dbReference type="InterPro" id="IPR003369">
    <property type="entry name" value="TatA/B/E"/>
</dbReference>
<organism evidence="11 12">
    <name type="scientific">Pseudonocardia halophobica</name>
    <dbReference type="NCBI Taxonomy" id="29401"/>
    <lineage>
        <taxon>Bacteria</taxon>
        <taxon>Bacillati</taxon>
        <taxon>Actinomycetota</taxon>
        <taxon>Actinomycetes</taxon>
        <taxon>Pseudonocardiales</taxon>
        <taxon>Pseudonocardiaceae</taxon>
        <taxon>Pseudonocardia</taxon>
    </lineage>
</organism>
<feature type="compositionally biased region" description="Pro residues" evidence="10">
    <location>
        <begin position="52"/>
        <end position="65"/>
    </location>
</feature>
<dbReference type="NCBIfam" id="NF001854">
    <property type="entry name" value="PRK00575.1"/>
    <property type="match status" value="1"/>
</dbReference>
<evidence type="ECO:0000256" key="7">
    <source>
        <dbReference type="ARBA" id="ARBA00023010"/>
    </source>
</evidence>
<dbReference type="Proteomes" id="UP001143463">
    <property type="component" value="Unassembled WGS sequence"/>
</dbReference>
<dbReference type="AlphaFoldDB" id="A0A9W6P032"/>
<comment type="subunit">
    <text evidence="9">The Tat system comprises two distinct complexes: a TatABC complex, containing multiple copies of TatA, TatB and TatC subunits, and a separate TatA complex, containing only TatA subunits. Substrates initially bind to the TatABC complex, which probably triggers association of the separate TatA complex to form the active translocon.</text>
</comment>
<dbReference type="Pfam" id="PF02416">
    <property type="entry name" value="TatA_B_E"/>
    <property type="match status" value="1"/>
</dbReference>
<keyword evidence="5 9" id="KW-0653">Protein transport</keyword>
<dbReference type="EMBL" id="BSFQ01000046">
    <property type="protein sequence ID" value="GLL15390.1"/>
    <property type="molecule type" value="Genomic_DNA"/>
</dbReference>
<dbReference type="PANTHER" id="PTHR42982:SF8">
    <property type="entry name" value="SEC-INDEPENDENT PROTEIN TRANSLOCASE PROTEIN TATA"/>
    <property type="match status" value="1"/>
</dbReference>
<dbReference type="HAMAP" id="MF_00236">
    <property type="entry name" value="TatA_E"/>
    <property type="match status" value="1"/>
</dbReference>
<keyword evidence="3 9" id="KW-1003">Cell membrane</keyword>
<reference evidence="11" key="1">
    <citation type="journal article" date="2014" name="Int. J. Syst. Evol. Microbiol.">
        <title>Complete genome sequence of Corynebacterium casei LMG S-19264T (=DSM 44701T), isolated from a smear-ripened cheese.</title>
        <authorList>
            <consortium name="US DOE Joint Genome Institute (JGI-PGF)"/>
            <person name="Walter F."/>
            <person name="Albersmeier A."/>
            <person name="Kalinowski J."/>
            <person name="Ruckert C."/>
        </authorList>
    </citation>
    <scope>NUCLEOTIDE SEQUENCE</scope>
    <source>
        <strain evidence="11">VKM Ac-1069</strain>
    </source>
</reference>
<feature type="region of interest" description="Disordered" evidence="10">
    <location>
        <begin position="43"/>
        <end position="88"/>
    </location>
</feature>
<evidence type="ECO:0000256" key="8">
    <source>
        <dbReference type="ARBA" id="ARBA00023136"/>
    </source>
</evidence>
<dbReference type="RefSeq" id="WP_037051971.1">
    <property type="nucleotide sequence ID" value="NZ_BAAAUZ010000019.1"/>
</dbReference>
<dbReference type="PANTHER" id="PTHR42982">
    <property type="entry name" value="SEC-INDEPENDENT PROTEIN TRANSLOCASE PROTEIN TATA"/>
    <property type="match status" value="1"/>
</dbReference>
<dbReference type="GO" id="GO:0043953">
    <property type="term" value="P:protein transport by the Tat complex"/>
    <property type="evidence" value="ECO:0007669"/>
    <property type="project" value="UniProtKB-UniRule"/>
</dbReference>
<evidence type="ECO:0000256" key="9">
    <source>
        <dbReference type="HAMAP-Rule" id="MF_00236"/>
    </source>
</evidence>
<evidence type="ECO:0000256" key="3">
    <source>
        <dbReference type="ARBA" id="ARBA00022475"/>
    </source>
</evidence>
<keyword evidence="4 9" id="KW-0812">Transmembrane</keyword>
<evidence type="ECO:0000256" key="1">
    <source>
        <dbReference type="ARBA" id="ARBA00004162"/>
    </source>
</evidence>
<dbReference type="GO" id="GO:0008320">
    <property type="term" value="F:protein transmembrane transporter activity"/>
    <property type="evidence" value="ECO:0007669"/>
    <property type="project" value="UniProtKB-UniRule"/>
</dbReference>
<evidence type="ECO:0000313" key="12">
    <source>
        <dbReference type="Proteomes" id="UP001143463"/>
    </source>
</evidence>
<sequence length="88" mass="9032">MGELSVWHWLVVIGVFVLLFGARKLPEAARGLGRSARILKAELRAEDTAPAPAEPTTPAEPPAPASPAATAAGPESAPAPEATRPTVT</sequence>
<dbReference type="GO" id="GO:0033281">
    <property type="term" value="C:TAT protein transport complex"/>
    <property type="evidence" value="ECO:0007669"/>
    <property type="project" value="UniProtKB-UniRule"/>
</dbReference>
<keyword evidence="7 9" id="KW-0811">Translocation</keyword>
<comment type="subcellular location">
    <subcellularLocation>
        <location evidence="1 9">Cell membrane</location>
        <topology evidence="1 9">Single-pass membrane protein</topology>
    </subcellularLocation>
</comment>
<keyword evidence="2 9" id="KW-0813">Transport</keyword>
<comment type="similarity">
    <text evidence="9">Belongs to the TatA/E family.</text>
</comment>
<feature type="transmembrane region" description="Helical" evidence="9">
    <location>
        <begin position="6"/>
        <end position="22"/>
    </location>
</feature>
<reference evidence="11" key="2">
    <citation type="submission" date="2023-01" db="EMBL/GenBank/DDBJ databases">
        <authorList>
            <person name="Sun Q."/>
            <person name="Evtushenko L."/>
        </authorList>
    </citation>
    <scope>NUCLEOTIDE SEQUENCE</scope>
    <source>
        <strain evidence="11">VKM Ac-1069</strain>
    </source>
</reference>
<feature type="compositionally biased region" description="Low complexity" evidence="10">
    <location>
        <begin position="66"/>
        <end position="88"/>
    </location>
</feature>
<dbReference type="NCBIfam" id="TIGR01411">
    <property type="entry name" value="tatAE"/>
    <property type="match status" value="1"/>
</dbReference>
<evidence type="ECO:0000256" key="6">
    <source>
        <dbReference type="ARBA" id="ARBA00022989"/>
    </source>
</evidence>
<evidence type="ECO:0000256" key="5">
    <source>
        <dbReference type="ARBA" id="ARBA00022927"/>
    </source>
</evidence>
<evidence type="ECO:0000313" key="11">
    <source>
        <dbReference type="EMBL" id="GLL15390.1"/>
    </source>
</evidence>
<protein>
    <recommendedName>
        <fullName evidence="9">Sec-independent protein translocase protein TatA</fullName>
    </recommendedName>
</protein>
<keyword evidence="6 9" id="KW-1133">Transmembrane helix</keyword>
<evidence type="ECO:0000256" key="2">
    <source>
        <dbReference type="ARBA" id="ARBA00022448"/>
    </source>
</evidence>
<keyword evidence="8 9" id="KW-0472">Membrane</keyword>
<accession>A0A9W6P032</accession>
<comment type="function">
    <text evidence="9">Part of the twin-arginine translocation (Tat) system that transports large folded proteins containing a characteristic twin-arginine motif in their signal peptide across membranes. TatA could form the protein-conducting channel of the Tat system.</text>
</comment>
<name>A0A9W6P032_9PSEU</name>
<gene>
    <name evidence="9" type="primary">tatA</name>
    <name evidence="11" type="ORF">GCM10017577_65400</name>
</gene>
<evidence type="ECO:0000256" key="4">
    <source>
        <dbReference type="ARBA" id="ARBA00022692"/>
    </source>
</evidence>
<dbReference type="Gene3D" id="1.20.5.3310">
    <property type="match status" value="1"/>
</dbReference>
<comment type="caution">
    <text evidence="11">The sequence shown here is derived from an EMBL/GenBank/DDBJ whole genome shotgun (WGS) entry which is preliminary data.</text>
</comment>
<keyword evidence="12" id="KW-1185">Reference proteome</keyword>
<proteinExistence type="inferred from homology"/>